<proteinExistence type="predicted"/>
<evidence type="ECO:0000313" key="1">
    <source>
        <dbReference type="EMBL" id="SVC98699.1"/>
    </source>
</evidence>
<name>A0A382RLY6_9ZZZZ</name>
<organism evidence="1">
    <name type="scientific">marine metagenome</name>
    <dbReference type="NCBI Taxonomy" id="408172"/>
    <lineage>
        <taxon>unclassified sequences</taxon>
        <taxon>metagenomes</taxon>
        <taxon>ecological metagenomes</taxon>
    </lineage>
</organism>
<feature type="non-terminal residue" evidence="1">
    <location>
        <position position="31"/>
    </location>
</feature>
<feature type="non-terminal residue" evidence="1">
    <location>
        <position position="1"/>
    </location>
</feature>
<sequence>MFCLNLQSEELLFPYNLNLCFKVNSPQFENF</sequence>
<protein>
    <submittedName>
        <fullName evidence="1">Uncharacterized protein</fullName>
    </submittedName>
</protein>
<dbReference type="EMBL" id="UINC01122717">
    <property type="protein sequence ID" value="SVC98699.1"/>
    <property type="molecule type" value="Genomic_DNA"/>
</dbReference>
<dbReference type="AlphaFoldDB" id="A0A382RLY6"/>
<reference evidence="1" key="1">
    <citation type="submission" date="2018-05" db="EMBL/GenBank/DDBJ databases">
        <authorList>
            <person name="Lanie J.A."/>
            <person name="Ng W.-L."/>
            <person name="Kazmierczak K.M."/>
            <person name="Andrzejewski T.M."/>
            <person name="Davidsen T.M."/>
            <person name="Wayne K.J."/>
            <person name="Tettelin H."/>
            <person name="Glass J.I."/>
            <person name="Rusch D."/>
            <person name="Podicherti R."/>
            <person name="Tsui H.-C.T."/>
            <person name="Winkler M.E."/>
        </authorList>
    </citation>
    <scope>NUCLEOTIDE SEQUENCE</scope>
</reference>
<accession>A0A382RLY6</accession>
<gene>
    <name evidence="1" type="ORF">METZ01_LOCUS351553</name>
</gene>